<evidence type="ECO:0008006" key="3">
    <source>
        <dbReference type="Google" id="ProtNLM"/>
    </source>
</evidence>
<dbReference type="EMBL" id="DVNF01000068">
    <property type="protein sequence ID" value="HIU60176.1"/>
    <property type="molecule type" value="Genomic_DNA"/>
</dbReference>
<proteinExistence type="predicted"/>
<evidence type="ECO:0000313" key="1">
    <source>
        <dbReference type="EMBL" id="HIU60176.1"/>
    </source>
</evidence>
<accession>A0A9D1MH45</accession>
<gene>
    <name evidence="1" type="ORF">IAB05_02150</name>
</gene>
<organism evidence="1 2">
    <name type="scientific">Candidatus Stercoripulliclostridium merdigallinarum</name>
    <dbReference type="NCBI Taxonomy" id="2840951"/>
    <lineage>
        <taxon>Bacteria</taxon>
        <taxon>Bacillati</taxon>
        <taxon>Bacillota</taxon>
        <taxon>Clostridia</taxon>
        <taxon>Eubacteriales</taxon>
        <taxon>Candidatus Stercoripulliclostridium</taxon>
    </lineage>
</organism>
<dbReference type="AlphaFoldDB" id="A0A9D1MH45"/>
<name>A0A9D1MH45_9FIRM</name>
<dbReference type="Proteomes" id="UP000824094">
    <property type="component" value="Unassembled WGS sequence"/>
</dbReference>
<reference evidence="1" key="1">
    <citation type="submission" date="2020-10" db="EMBL/GenBank/DDBJ databases">
        <authorList>
            <person name="Gilroy R."/>
        </authorList>
    </citation>
    <scope>NUCLEOTIDE SEQUENCE</scope>
    <source>
        <strain evidence="1">18911</strain>
    </source>
</reference>
<reference evidence="1" key="2">
    <citation type="journal article" date="2021" name="PeerJ">
        <title>Extensive microbial diversity within the chicken gut microbiome revealed by metagenomics and culture.</title>
        <authorList>
            <person name="Gilroy R."/>
            <person name="Ravi A."/>
            <person name="Getino M."/>
            <person name="Pursley I."/>
            <person name="Horton D.L."/>
            <person name="Alikhan N.F."/>
            <person name="Baker D."/>
            <person name="Gharbi K."/>
            <person name="Hall N."/>
            <person name="Watson M."/>
            <person name="Adriaenssens E.M."/>
            <person name="Foster-Nyarko E."/>
            <person name="Jarju S."/>
            <person name="Secka A."/>
            <person name="Antonio M."/>
            <person name="Oren A."/>
            <person name="Chaudhuri R.R."/>
            <person name="La Ragione R."/>
            <person name="Hildebrand F."/>
            <person name="Pallen M.J."/>
        </authorList>
    </citation>
    <scope>NUCLEOTIDE SEQUENCE</scope>
    <source>
        <strain evidence="1">18911</strain>
    </source>
</reference>
<comment type="caution">
    <text evidence="1">The sequence shown here is derived from an EMBL/GenBank/DDBJ whole genome shotgun (WGS) entry which is preliminary data.</text>
</comment>
<protein>
    <recommendedName>
        <fullName evidence="3">Methionine synthase</fullName>
    </recommendedName>
</protein>
<evidence type="ECO:0000313" key="2">
    <source>
        <dbReference type="Proteomes" id="UP000824094"/>
    </source>
</evidence>
<dbReference type="Gene3D" id="3.40.109.40">
    <property type="match status" value="1"/>
</dbReference>
<sequence>MNVPESDILRYIGVKIPDESIVKKVAEATDAVLKVAEPKGVYKKFAYRNGVLTDINYRLQGTDIIKHLGNADEVVVMAVTLGLKVDIETARLNKISETRAFLFDAAASAAIEAFADEFTDGIAAEIGSPVGDRFSPGYGDLPISIQRDIQTMLSADTKIGLAVEKNHTLIPLKSITAIAPVGVKRCLHHDCKKCNKTDCAFRKE</sequence>
<dbReference type="GO" id="GO:0008705">
    <property type="term" value="F:methionine synthase activity"/>
    <property type="evidence" value="ECO:0007669"/>
    <property type="project" value="InterPro"/>
</dbReference>
<dbReference type="InterPro" id="IPR037010">
    <property type="entry name" value="VitB12-dep_Met_synth_activ_sf"/>
</dbReference>
<dbReference type="SUPFAM" id="SSF56507">
    <property type="entry name" value="Methionine synthase activation domain-like"/>
    <property type="match status" value="1"/>
</dbReference>